<accession>A0A1R1JUF7</accession>
<reference evidence="1 2" key="1">
    <citation type="submission" date="2016-09" db="EMBL/GenBank/DDBJ databases">
        <title>Phylogenomics of Achromobacter.</title>
        <authorList>
            <person name="Jeukens J."/>
            <person name="Freschi L."/>
            <person name="Vincent A.T."/>
            <person name="Emond-Rheault J.-G."/>
            <person name="Kukavica-Ibrulj I."/>
            <person name="Charette S.J."/>
            <person name="Levesque R.C."/>
        </authorList>
    </citation>
    <scope>NUCLEOTIDE SEQUENCE [LARGE SCALE GENOMIC DNA]</scope>
    <source>
        <strain evidence="1 2">AUS488</strain>
    </source>
</reference>
<protein>
    <submittedName>
        <fullName evidence="1">Uncharacterized protein</fullName>
    </submittedName>
</protein>
<proteinExistence type="predicted"/>
<dbReference type="AlphaFoldDB" id="A0A1R1JUF7"/>
<dbReference type="RefSeq" id="WP_076412029.1">
    <property type="nucleotide sequence ID" value="NZ_MJMN01000013.1"/>
</dbReference>
<sequence>MKNATQCIAAVVAALIAVATLFGWAQAIARNDQRLFRADDEKRTRMLARSCGTAGQLWQDPLTRQYACLYVNPNGEALVQNIPDAPLLIVQR</sequence>
<dbReference type="OrthoDB" id="9965181at2"/>
<dbReference type="EMBL" id="MJMN01000013">
    <property type="protein sequence ID" value="OMG87987.1"/>
    <property type="molecule type" value="Genomic_DNA"/>
</dbReference>
<organism evidence="1 2">
    <name type="scientific">Alcaligenes xylosoxydans xylosoxydans</name>
    <name type="common">Achromobacter xylosoxidans</name>
    <dbReference type="NCBI Taxonomy" id="85698"/>
    <lineage>
        <taxon>Bacteria</taxon>
        <taxon>Pseudomonadati</taxon>
        <taxon>Pseudomonadota</taxon>
        <taxon>Betaproteobacteria</taxon>
        <taxon>Burkholderiales</taxon>
        <taxon>Alcaligenaceae</taxon>
        <taxon>Achromobacter</taxon>
    </lineage>
</organism>
<evidence type="ECO:0000313" key="1">
    <source>
        <dbReference type="EMBL" id="OMG87987.1"/>
    </source>
</evidence>
<dbReference type="Proteomes" id="UP000187251">
    <property type="component" value="Unassembled WGS sequence"/>
</dbReference>
<name>A0A1R1JUF7_ALCXX</name>
<gene>
    <name evidence="1" type="ORF">BIZ92_10340</name>
</gene>
<comment type="caution">
    <text evidence="1">The sequence shown here is derived from an EMBL/GenBank/DDBJ whole genome shotgun (WGS) entry which is preliminary data.</text>
</comment>
<evidence type="ECO:0000313" key="2">
    <source>
        <dbReference type="Proteomes" id="UP000187251"/>
    </source>
</evidence>